<accession>A0A0F7RRT9</accession>
<evidence type="ECO:0000313" key="2">
    <source>
        <dbReference type="Proteomes" id="UP000242770"/>
    </source>
</evidence>
<gene>
    <name evidence="1" type="primary">SSCI00010.1</name>
</gene>
<dbReference type="Proteomes" id="UP000242770">
    <property type="component" value="Unassembled WGS sequence"/>
</dbReference>
<evidence type="ECO:0000313" key="1">
    <source>
        <dbReference type="EMBL" id="CDR98490.1"/>
    </source>
</evidence>
<organism evidence="1 2">
    <name type="scientific">Sporisorium scitamineum</name>
    <dbReference type="NCBI Taxonomy" id="49012"/>
    <lineage>
        <taxon>Eukaryota</taxon>
        <taxon>Fungi</taxon>
        <taxon>Dikarya</taxon>
        <taxon>Basidiomycota</taxon>
        <taxon>Ustilaginomycotina</taxon>
        <taxon>Ustilaginomycetes</taxon>
        <taxon>Ustilaginales</taxon>
        <taxon>Ustilaginaceae</taxon>
        <taxon>Sporisorium</taxon>
    </lineage>
</organism>
<dbReference type="EMBL" id="CCFA01000007">
    <property type="protein sequence ID" value="CDR98490.1"/>
    <property type="molecule type" value="Genomic_DNA"/>
</dbReference>
<dbReference type="AlphaFoldDB" id="A0A0F7RRT9"/>
<sequence length="42" mass="4794">MLVRVSIYWFTVYKDIQMHLGNQGFVEAYHLVLGSVVGFSTS</sequence>
<proteinExistence type="predicted"/>
<reference evidence="2" key="1">
    <citation type="submission" date="2014-06" db="EMBL/GenBank/DDBJ databases">
        <authorList>
            <person name="Berkman P.J."/>
        </authorList>
    </citation>
    <scope>NUCLEOTIDE SEQUENCE [LARGE SCALE GENOMIC DNA]</scope>
</reference>
<name>A0A0F7RRT9_9BASI</name>
<keyword evidence="2" id="KW-1185">Reference proteome</keyword>
<protein>
    <submittedName>
        <fullName evidence="1">Uncharacterized protein</fullName>
    </submittedName>
</protein>